<sequence length="266" mass="29798">MSDSSVIQSLIDAASVNLNKVVTLENRDYLLTSGIIIKQGVKLVGGYNTRLVVQGNFRVFELQKDASLEGAYIAIDDPNFNSYVIYLDGKYKYYNIWERTIIRNCNIINWTGTNKGTAIQLYSNGTEYGITFIDFENIRISGFQTGVRLQAVKPASGKSWVNGNRFINFSMEDCINMVTITSGESVPNECTGNIFSNMQIQPSTKTTKLFTISGQYNRLDGMAWDLNIISTNPLVEFVAASSYNTVKFRSIPASRTIDRGRFNSKE</sequence>
<dbReference type="AlphaFoldDB" id="A0A1G9YH21"/>
<dbReference type="InterPro" id="IPR012334">
    <property type="entry name" value="Pectin_lyas_fold"/>
</dbReference>
<dbReference type="Proteomes" id="UP000199544">
    <property type="component" value="Unassembled WGS sequence"/>
</dbReference>
<reference evidence="2" key="1">
    <citation type="submission" date="2016-10" db="EMBL/GenBank/DDBJ databases">
        <authorList>
            <person name="Varghese N."/>
            <person name="Submissions S."/>
        </authorList>
    </citation>
    <scope>NUCLEOTIDE SEQUENCE [LARGE SCALE GENOMIC DNA]</scope>
    <source>
        <strain evidence="2">CGMCC 1.6854</strain>
    </source>
</reference>
<keyword evidence="2" id="KW-1185">Reference proteome</keyword>
<dbReference type="STRING" id="459525.SAMN04488137_3399"/>
<evidence type="ECO:0000313" key="1">
    <source>
        <dbReference type="EMBL" id="SDN07846.1"/>
    </source>
</evidence>
<evidence type="ECO:0008006" key="3">
    <source>
        <dbReference type="Google" id="ProtNLM"/>
    </source>
</evidence>
<evidence type="ECO:0000313" key="2">
    <source>
        <dbReference type="Proteomes" id="UP000199544"/>
    </source>
</evidence>
<dbReference type="EMBL" id="FNHW01000001">
    <property type="protein sequence ID" value="SDN07846.1"/>
    <property type="molecule type" value="Genomic_DNA"/>
</dbReference>
<organism evidence="1 2">
    <name type="scientific">Fictibacillus solisalsi</name>
    <dbReference type="NCBI Taxonomy" id="459525"/>
    <lineage>
        <taxon>Bacteria</taxon>
        <taxon>Bacillati</taxon>
        <taxon>Bacillota</taxon>
        <taxon>Bacilli</taxon>
        <taxon>Bacillales</taxon>
        <taxon>Fictibacillaceae</taxon>
        <taxon>Fictibacillus</taxon>
    </lineage>
</organism>
<dbReference type="InterPro" id="IPR011050">
    <property type="entry name" value="Pectin_lyase_fold/virulence"/>
</dbReference>
<protein>
    <recommendedName>
        <fullName evidence="3">Right handed beta helix region</fullName>
    </recommendedName>
</protein>
<dbReference type="RefSeq" id="WP_090236174.1">
    <property type="nucleotide sequence ID" value="NZ_FNHW01000001.1"/>
</dbReference>
<gene>
    <name evidence="1" type="ORF">SAMN04488137_3399</name>
</gene>
<accession>A0A1G9YH21</accession>
<dbReference type="OrthoDB" id="2436694at2"/>
<name>A0A1G9YH21_9BACL</name>
<dbReference type="SUPFAM" id="SSF51126">
    <property type="entry name" value="Pectin lyase-like"/>
    <property type="match status" value="1"/>
</dbReference>
<proteinExistence type="predicted"/>
<dbReference type="Gene3D" id="2.160.20.10">
    <property type="entry name" value="Single-stranded right-handed beta-helix, Pectin lyase-like"/>
    <property type="match status" value="1"/>
</dbReference>